<evidence type="ECO:0000256" key="2">
    <source>
        <dbReference type="ARBA" id="ARBA00023125"/>
    </source>
</evidence>
<dbReference type="Pfam" id="PF13102">
    <property type="entry name" value="Phage_int_SAM_5"/>
    <property type="match status" value="1"/>
</dbReference>
<dbReference type="GO" id="GO:0006310">
    <property type="term" value="P:DNA recombination"/>
    <property type="evidence" value="ECO:0007669"/>
    <property type="project" value="UniProtKB-KW"/>
</dbReference>
<dbReference type="InterPro" id="IPR011010">
    <property type="entry name" value="DNA_brk_join_enz"/>
</dbReference>
<name>A0A1Y1T4J8_9FLAO</name>
<dbReference type="AlphaFoldDB" id="A0A1Y1T4J8"/>
<keyword evidence="1" id="KW-0229">DNA integration</keyword>
<evidence type="ECO:0000259" key="7">
    <source>
        <dbReference type="PROSITE" id="PS51900"/>
    </source>
</evidence>
<dbReference type="GO" id="GO:0015074">
    <property type="term" value="P:DNA integration"/>
    <property type="evidence" value="ECO:0007669"/>
    <property type="project" value="UniProtKB-KW"/>
</dbReference>
<dbReference type="EMBL" id="ARYN01000009">
    <property type="protein sequence ID" value="ORL45373.1"/>
    <property type="molecule type" value="Genomic_DNA"/>
</dbReference>
<sequence>MKITPKLRKHGRGNYSVLIHVHDGGKYPIERPTVKGVKITKNDFNNDGNEHLKNWVKSSCKEYKLFNHLISEKITALQMKYLKASAQQIDEYRQDHKQINQTNFIEYSEIIIRNIYNGATRTNLTSGLVKFQKYIEENYDGNISYGHINKDFINRYYNWLLNKHSATSANQYFGTFRTLYNKAINGDDDKIKGKSDLFDGFRYQRNKTVNEPLTEDELEAFKNLDCGKNRKWKIAKNIWLFQFSQALRVSDVILLKWVDIKYKNGSFILDNFTNKTSERIVRKLSLESLELFLYGIDRYYPHIIDEINNINNKIKKHNTKIKEIENNGTPKINDGQLLEYVIQNNINSEQIRLLKEAAEIDKKNIKKLKKKIEKQIDKKSNLFNDVLKSLRVKHNKDYIFDQANEKGIDRNKQDNETRKKKNSIISAYDGMLKRMAKQAGIETNMKSHASRYTASSLMYNSGVSMNHISEYLTHSSHKITEKYIKRLGVQNDSIGDFLNDRLK</sequence>
<evidence type="ECO:0000313" key="8">
    <source>
        <dbReference type="EMBL" id="ORL45373.1"/>
    </source>
</evidence>
<dbReference type="InterPro" id="IPR025269">
    <property type="entry name" value="SAM-like_dom"/>
</dbReference>
<feature type="coiled-coil region" evidence="5">
    <location>
        <begin position="351"/>
        <end position="385"/>
    </location>
</feature>
<dbReference type="InterPro" id="IPR013762">
    <property type="entry name" value="Integrase-like_cat_sf"/>
</dbReference>
<evidence type="ECO:0000256" key="5">
    <source>
        <dbReference type="SAM" id="Coils"/>
    </source>
</evidence>
<dbReference type="InterPro" id="IPR002104">
    <property type="entry name" value="Integrase_catalytic"/>
</dbReference>
<keyword evidence="2 4" id="KW-0238">DNA-binding</keyword>
<dbReference type="SUPFAM" id="SSF56349">
    <property type="entry name" value="DNA breaking-rejoining enzymes"/>
    <property type="match status" value="1"/>
</dbReference>
<dbReference type="Proteomes" id="UP000192746">
    <property type="component" value="Unassembled WGS sequence"/>
</dbReference>
<feature type="domain" description="Tyr recombinase" evidence="6">
    <location>
        <begin position="208"/>
        <end position="496"/>
    </location>
</feature>
<feature type="domain" description="Core-binding (CB)" evidence="7">
    <location>
        <begin position="105"/>
        <end position="184"/>
    </location>
</feature>
<gene>
    <name evidence="8" type="ORF">IIF7_11143</name>
</gene>
<evidence type="ECO:0000256" key="1">
    <source>
        <dbReference type="ARBA" id="ARBA00022908"/>
    </source>
</evidence>
<keyword evidence="3" id="KW-0233">DNA recombination</keyword>
<dbReference type="PROSITE" id="PS51898">
    <property type="entry name" value="TYR_RECOMBINASE"/>
    <property type="match status" value="1"/>
</dbReference>
<organism evidence="8 9">
    <name type="scientific">Zunongwangia atlantica 22II14-10F7</name>
    <dbReference type="NCBI Taxonomy" id="1185767"/>
    <lineage>
        <taxon>Bacteria</taxon>
        <taxon>Pseudomonadati</taxon>
        <taxon>Bacteroidota</taxon>
        <taxon>Flavobacteriia</taxon>
        <taxon>Flavobacteriales</taxon>
        <taxon>Flavobacteriaceae</taxon>
        <taxon>Zunongwangia</taxon>
    </lineage>
</organism>
<comment type="caution">
    <text evidence="8">The sequence shown here is derived from an EMBL/GenBank/DDBJ whole genome shotgun (WGS) entry which is preliminary data.</text>
</comment>
<dbReference type="InterPro" id="IPR044068">
    <property type="entry name" value="CB"/>
</dbReference>
<dbReference type="OrthoDB" id="1493636at2"/>
<dbReference type="Gene3D" id="1.10.150.130">
    <property type="match status" value="1"/>
</dbReference>
<accession>A0A1Y1T4J8</accession>
<dbReference type="RefSeq" id="WP_084841767.1">
    <property type="nucleotide sequence ID" value="NZ_ARYN01000009.1"/>
</dbReference>
<reference evidence="8 9" key="1">
    <citation type="submission" date="2013-04" db="EMBL/GenBank/DDBJ databases">
        <title>Zunongwangia sp. 22II14-10F7 Genome Sequencing.</title>
        <authorList>
            <person name="Lai Q."/>
            <person name="Shao Z."/>
        </authorList>
    </citation>
    <scope>NUCLEOTIDE SEQUENCE [LARGE SCALE GENOMIC DNA]</scope>
    <source>
        <strain evidence="8 9">22II14-10F7</strain>
    </source>
</reference>
<evidence type="ECO:0000256" key="3">
    <source>
        <dbReference type="ARBA" id="ARBA00023172"/>
    </source>
</evidence>
<evidence type="ECO:0000259" key="6">
    <source>
        <dbReference type="PROSITE" id="PS51898"/>
    </source>
</evidence>
<evidence type="ECO:0000256" key="4">
    <source>
        <dbReference type="PROSITE-ProRule" id="PRU01248"/>
    </source>
</evidence>
<dbReference type="PROSITE" id="PS51900">
    <property type="entry name" value="CB"/>
    <property type="match status" value="1"/>
</dbReference>
<protein>
    <submittedName>
        <fullName evidence="8">Integrase family protein</fullName>
    </submittedName>
</protein>
<dbReference type="Gene3D" id="1.10.443.10">
    <property type="entry name" value="Intergrase catalytic core"/>
    <property type="match status" value="1"/>
</dbReference>
<dbReference type="InterPro" id="IPR010998">
    <property type="entry name" value="Integrase_recombinase_N"/>
</dbReference>
<proteinExistence type="predicted"/>
<dbReference type="Pfam" id="PF00589">
    <property type="entry name" value="Phage_integrase"/>
    <property type="match status" value="1"/>
</dbReference>
<keyword evidence="5" id="KW-0175">Coiled coil</keyword>
<evidence type="ECO:0000313" key="9">
    <source>
        <dbReference type="Proteomes" id="UP000192746"/>
    </source>
</evidence>
<dbReference type="GO" id="GO:0003677">
    <property type="term" value="F:DNA binding"/>
    <property type="evidence" value="ECO:0007669"/>
    <property type="project" value="UniProtKB-UniRule"/>
</dbReference>
<keyword evidence="9" id="KW-1185">Reference proteome</keyword>
<dbReference type="STRING" id="1185767.IIF7_11143"/>